<evidence type="ECO:0000313" key="4">
    <source>
        <dbReference type="Proteomes" id="UP000610966"/>
    </source>
</evidence>
<gene>
    <name evidence="3" type="ORF">Mth01_23570</name>
</gene>
<dbReference type="GO" id="GO:0032259">
    <property type="term" value="P:methylation"/>
    <property type="evidence" value="ECO:0007669"/>
    <property type="project" value="UniProtKB-KW"/>
</dbReference>
<dbReference type="InterPro" id="IPR029063">
    <property type="entry name" value="SAM-dependent_MTases_sf"/>
</dbReference>
<dbReference type="Pfam" id="PF13649">
    <property type="entry name" value="Methyltransf_25"/>
    <property type="match status" value="1"/>
</dbReference>
<sequence>MESTDWDSRYESKDLLWSEGPNRWVEEVAAELPPGRALDLAAGEGRNALWLVERGWTATAVDFSPVALRRARTLAGDRLGERGDRLELVEADLRAYVPEPGGYDLVISAYLQVGAEPRRQVMRAAAAALAGGGLLLVVAHDSDNLAHGVGGPQDPAVLYTARDVAADLDGCGLEVVRAETRGREVETGDGRRTALDAFLLARRPR</sequence>
<dbReference type="GO" id="GO:0008168">
    <property type="term" value="F:methyltransferase activity"/>
    <property type="evidence" value="ECO:0007669"/>
    <property type="project" value="UniProtKB-KW"/>
</dbReference>
<dbReference type="InterPro" id="IPR041698">
    <property type="entry name" value="Methyltransf_25"/>
</dbReference>
<dbReference type="EMBL" id="BOOG01000019">
    <property type="protein sequence ID" value="GIH70104.1"/>
    <property type="molecule type" value="Genomic_DNA"/>
</dbReference>
<proteinExistence type="predicted"/>
<dbReference type="Proteomes" id="UP000610966">
    <property type="component" value="Unassembled WGS sequence"/>
</dbReference>
<reference evidence="3" key="1">
    <citation type="submission" date="2021-01" db="EMBL/GenBank/DDBJ databases">
        <title>Whole genome shotgun sequence of Sphaerimonospora thailandensis NBRC 107569.</title>
        <authorList>
            <person name="Komaki H."/>
            <person name="Tamura T."/>
        </authorList>
    </citation>
    <scope>NUCLEOTIDE SEQUENCE</scope>
    <source>
        <strain evidence="3">NBRC 107569</strain>
    </source>
</reference>
<feature type="domain" description="Methyltransferase" evidence="2">
    <location>
        <begin position="38"/>
        <end position="133"/>
    </location>
</feature>
<dbReference type="SUPFAM" id="SSF53335">
    <property type="entry name" value="S-adenosyl-L-methionine-dependent methyltransferases"/>
    <property type="match status" value="1"/>
</dbReference>
<dbReference type="PANTHER" id="PTHR43861">
    <property type="entry name" value="TRANS-ACONITATE 2-METHYLTRANSFERASE-RELATED"/>
    <property type="match status" value="1"/>
</dbReference>
<name>A0A8J3RA00_9ACTN</name>
<protein>
    <submittedName>
        <fullName evidence="3">SAM-dependent methyltransferase</fullName>
    </submittedName>
</protein>
<keyword evidence="1" id="KW-0808">Transferase</keyword>
<dbReference type="PANTHER" id="PTHR43861:SF3">
    <property type="entry name" value="PUTATIVE (AFU_ORTHOLOGUE AFUA_2G14390)-RELATED"/>
    <property type="match status" value="1"/>
</dbReference>
<comment type="caution">
    <text evidence="3">The sequence shown here is derived from an EMBL/GenBank/DDBJ whole genome shotgun (WGS) entry which is preliminary data.</text>
</comment>
<organism evidence="3 4">
    <name type="scientific">Sphaerimonospora thailandensis</name>
    <dbReference type="NCBI Taxonomy" id="795644"/>
    <lineage>
        <taxon>Bacteria</taxon>
        <taxon>Bacillati</taxon>
        <taxon>Actinomycetota</taxon>
        <taxon>Actinomycetes</taxon>
        <taxon>Streptosporangiales</taxon>
        <taxon>Streptosporangiaceae</taxon>
        <taxon>Sphaerimonospora</taxon>
    </lineage>
</organism>
<evidence type="ECO:0000259" key="2">
    <source>
        <dbReference type="Pfam" id="PF13649"/>
    </source>
</evidence>
<dbReference type="CDD" id="cd02440">
    <property type="entry name" value="AdoMet_MTases"/>
    <property type="match status" value="1"/>
</dbReference>
<dbReference type="RefSeq" id="WP_204015744.1">
    <property type="nucleotide sequence ID" value="NZ_BOOG01000019.1"/>
</dbReference>
<dbReference type="Gene3D" id="3.40.50.150">
    <property type="entry name" value="Vaccinia Virus protein VP39"/>
    <property type="match status" value="1"/>
</dbReference>
<evidence type="ECO:0000313" key="3">
    <source>
        <dbReference type="EMBL" id="GIH70104.1"/>
    </source>
</evidence>
<evidence type="ECO:0000256" key="1">
    <source>
        <dbReference type="ARBA" id="ARBA00022679"/>
    </source>
</evidence>
<keyword evidence="4" id="KW-1185">Reference proteome</keyword>
<dbReference type="AlphaFoldDB" id="A0A8J3RA00"/>
<keyword evidence="3" id="KW-0489">Methyltransferase</keyword>
<accession>A0A8J3RA00</accession>